<dbReference type="PROSITE" id="PS00086">
    <property type="entry name" value="CYTOCHROME_P450"/>
    <property type="match status" value="3"/>
</dbReference>
<keyword evidence="9" id="KW-0472">Membrane</keyword>
<dbReference type="PANTHER" id="PTHR24289">
    <property type="entry name" value="STEROID 17-ALPHA-HYDROXYLASE/17,20 LYASE"/>
    <property type="match status" value="1"/>
</dbReference>
<dbReference type="SUPFAM" id="SSF48264">
    <property type="entry name" value="Cytochrome P450"/>
    <property type="match status" value="3"/>
</dbReference>
<dbReference type="Gene3D" id="1.10.630.10">
    <property type="entry name" value="Cytochrome P450"/>
    <property type="match status" value="3"/>
</dbReference>
<comment type="cofactor">
    <cofactor evidence="1">
        <name>heme</name>
        <dbReference type="ChEBI" id="CHEBI:30413"/>
    </cofactor>
</comment>
<dbReference type="GO" id="GO:0042448">
    <property type="term" value="P:progesterone metabolic process"/>
    <property type="evidence" value="ECO:0007669"/>
    <property type="project" value="TreeGrafter"/>
</dbReference>
<keyword evidence="10" id="KW-1185">Reference proteome</keyword>
<evidence type="ECO:0000256" key="8">
    <source>
        <dbReference type="ARBA" id="ARBA00023033"/>
    </source>
</evidence>
<evidence type="ECO:0000256" key="5">
    <source>
        <dbReference type="ARBA" id="ARBA00022723"/>
    </source>
</evidence>
<evidence type="ECO:0000256" key="1">
    <source>
        <dbReference type="ARBA" id="ARBA00001971"/>
    </source>
</evidence>
<evidence type="ECO:0000256" key="7">
    <source>
        <dbReference type="ARBA" id="ARBA00023004"/>
    </source>
</evidence>
<evidence type="ECO:0000256" key="4">
    <source>
        <dbReference type="ARBA" id="ARBA00022617"/>
    </source>
</evidence>
<evidence type="ECO:0000313" key="10">
    <source>
        <dbReference type="Proteomes" id="UP000095280"/>
    </source>
</evidence>
<dbReference type="FunFam" id="1.10.630.10:FF:000094">
    <property type="entry name" value="cytochrome P450 2J6-like"/>
    <property type="match status" value="2"/>
</dbReference>
<comment type="subcellular location">
    <subcellularLocation>
        <location evidence="2">Membrane</location>
    </subcellularLocation>
</comment>
<dbReference type="InterPro" id="IPR001128">
    <property type="entry name" value="Cyt_P450"/>
</dbReference>
<dbReference type="InterPro" id="IPR017972">
    <property type="entry name" value="Cyt_P450_CS"/>
</dbReference>
<evidence type="ECO:0000313" key="11">
    <source>
        <dbReference type="WBParaSite" id="maker-uti_cns_0045485-snap-gene-2.22-mRNA-1"/>
    </source>
</evidence>
<keyword evidence="4" id="KW-0349">Heme</keyword>
<proteinExistence type="inferred from homology"/>
<evidence type="ECO:0000256" key="6">
    <source>
        <dbReference type="ARBA" id="ARBA00023002"/>
    </source>
</evidence>
<reference evidence="11" key="1">
    <citation type="submission" date="2016-11" db="UniProtKB">
        <authorList>
            <consortium name="WormBaseParasite"/>
        </authorList>
    </citation>
    <scope>IDENTIFICATION</scope>
</reference>
<dbReference type="PANTHER" id="PTHR24289:SF20">
    <property type="entry name" value="STEROID 17-ALPHA-HYDROXYLASE_17,20 LYASE"/>
    <property type="match status" value="1"/>
</dbReference>
<keyword evidence="6" id="KW-0560">Oxidoreductase</keyword>
<dbReference type="PRINTS" id="PR00385">
    <property type="entry name" value="P450"/>
</dbReference>
<comment type="similarity">
    <text evidence="3">Belongs to the cytochrome P450 family.</text>
</comment>
<dbReference type="GO" id="GO:0042446">
    <property type="term" value="P:hormone biosynthetic process"/>
    <property type="evidence" value="ECO:0007669"/>
    <property type="project" value="TreeGrafter"/>
</dbReference>
<dbReference type="GO" id="GO:0020037">
    <property type="term" value="F:heme binding"/>
    <property type="evidence" value="ECO:0007669"/>
    <property type="project" value="InterPro"/>
</dbReference>
<keyword evidence="7" id="KW-0408">Iron</keyword>
<dbReference type="PRINTS" id="PR00463">
    <property type="entry name" value="EP450I"/>
</dbReference>
<keyword evidence="8" id="KW-0503">Monooxygenase</keyword>
<dbReference type="Pfam" id="PF00067">
    <property type="entry name" value="p450"/>
    <property type="match status" value="3"/>
</dbReference>
<dbReference type="InterPro" id="IPR002401">
    <property type="entry name" value="Cyt_P450_E_grp-I"/>
</dbReference>
<organism evidence="10 11">
    <name type="scientific">Macrostomum lignano</name>
    <dbReference type="NCBI Taxonomy" id="282301"/>
    <lineage>
        <taxon>Eukaryota</taxon>
        <taxon>Metazoa</taxon>
        <taxon>Spiralia</taxon>
        <taxon>Lophotrochozoa</taxon>
        <taxon>Platyhelminthes</taxon>
        <taxon>Rhabditophora</taxon>
        <taxon>Macrostomorpha</taxon>
        <taxon>Macrostomida</taxon>
        <taxon>Macrostomidae</taxon>
        <taxon>Macrostomum</taxon>
    </lineage>
</organism>
<dbReference type="InterPro" id="IPR036396">
    <property type="entry name" value="Cyt_P450_sf"/>
</dbReference>
<dbReference type="WBParaSite" id="maker-uti_cns_0045485-snap-gene-2.22-mRNA-1">
    <property type="protein sequence ID" value="maker-uti_cns_0045485-snap-gene-2.22-mRNA-1"/>
    <property type="gene ID" value="maker-uti_cns_0045485-snap-gene-2.22"/>
</dbReference>
<dbReference type="Proteomes" id="UP000095280">
    <property type="component" value="Unplaced"/>
</dbReference>
<dbReference type="GO" id="GO:0005506">
    <property type="term" value="F:iron ion binding"/>
    <property type="evidence" value="ECO:0007669"/>
    <property type="project" value="InterPro"/>
</dbReference>
<evidence type="ECO:0000256" key="9">
    <source>
        <dbReference type="ARBA" id="ARBA00023136"/>
    </source>
</evidence>
<accession>A0A1I8J256</accession>
<dbReference type="FunFam" id="1.10.630.10:FF:000002">
    <property type="entry name" value="Cytochrome P450 1A1"/>
    <property type="match status" value="1"/>
</dbReference>
<dbReference type="GO" id="GO:0004508">
    <property type="term" value="F:steroid 17-alpha-monooxygenase activity"/>
    <property type="evidence" value="ECO:0007669"/>
    <property type="project" value="TreeGrafter"/>
</dbReference>
<evidence type="ECO:0000256" key="2">
    <source>
        <dbReference type="ARBA" id="ARBA00004370"/>
    </source>
</evidence>
<dbReference type="GO" id="GO:0016020">
    <property type="term" value="C:membrane"/>
    <property type="evidence" value="ECO:0007669"/>
    <property type="project" value="UniProtKB-SubCell"/>
</dbReference>
<evidence type="ECO:0000256" key="3">
    <source>
        <dbReference type="ARBA" id="ARBA00010617"/>
    </source>
</evidence>
<name>A0A1I8J256_9PLAT</name>
<protein>
    <submittedName>
        <fullName evidence="11">Cytochrome P450</fullName>
    </submittedName>
</protein>
<keyword evidence="5" id="KW-0479">Metal-binding</keyword>
<sequence>LQSMQALLSTNAWPIRLVPVENRKAAVTVAAIAGASLATLWFVQRLRRRSQLPPGPRGWPLIGNVELLKATGRAKIFGTFDELAENYGDITTVSFGPMTFVLVLKPKLVQEGLLSPKLTNRMTSFYSLNYFTEGMNSIFSSPNNERWRYHRKSSYAAFRMFAQGERLEQFVIDSFDSVTKYFLDQDSEYKDVYETVYLMVYNLQCRMTFGSEYTPDDPEFLWLRKTLEYLNQVFQSGLLVDALPILRFLPIKSIRGFFNATDELLSWAKMLCEKRKASFNPNELNDILDFLIQEQRQAIASGNGHLFQDVHLRQTLMDIFGAGTDTTAMTLYWVIWGLCSFPEMQERCYAEVNSVFGDSTPRMSERHRLPYTDAFLHEVMRFWPLGGLIPRECNEDCQLGGYQLPRGTQVMLSTYRCHYDPTAFPDPHTFKPEHFLTENGELAPYNRNFFIFGAGTRVCLGESIAKKTTFLITTLLIQSFKFIQSPEFKDSDGYKESSSLLFAMPRRFKVRVVPRKGSMQALLSTNAWPIRLVPVENRKAAITAAAIAGASLATLWFVRRLRRRSRLPPGPRGWPLIGNVELFKATGRDAVLGTIDRLAEKYGDMTTVKFGALSFVLVFDPKLVQEGLLSKQLTNRFTGFYSLDYFTEGMNSIFAAPNSERWRFHRKSSYSAFRMFAQGERLEQFVVDSFDGVVKYFSGQESEYKDVYETVYLLVYNLQCRMTFSSEYTPDDPEFIWLRETMEFLNIGFQKGVIIDILPILRFLPFKSCRGFIDATDGLLSWAKKLCEKRKASFNPNELNDILDFLIQEQRQAIASGNGHLFQDVHLRQTLIDIFTAGTDTLAMTLYWVIWGLCSFPEMQERCYAEVNSVFGDSTPRMSERHRLPYTDAFLHEVMRFWPLGPLVPRECSEDCQLGGYQLPRGTQVMLSTYRSSFDPTAFPDPHTFKPEHFLTEKGELAPHKQGYMPFGAGTRVCLGESIAKKTTFLITTLLIQSFKFVQSSECKDFDGYGENASLLFGLPKRFKLIGMQNFLSVSKLNEFISTKEPRTLIAGAATVAAVSAGAIYLAKYLRYRLRYKLPPGPFAWPLVGTLEVFNTKGRKGAKELPDKLAENYGDMVTISLGNTPMVLVLNPDLVLEGLLSKQLTNRSSGFYSFTYATEDKNDIFAAPNSERLRYHRKSAFSAFRVFAQADRLEQFVVDSFDSVAEYFVDQSNEPKDVYETVYLLIYNLQCRMTFSTEYTPQDAEFLWLRNSIEGLNQSVQKGLLIDLLPSLRFLPLQSTRRFYKLTDGLLSWAKELCEKRQRSFNPSELNDILDFLVKEQREAVQAGQGHLFQDVHLRQTLMDIFTAGTDTTSMTLYWMVWALCDNPEMQERCYAEVNSVFGDSTPRMSERHRLPYTDAFLHEVMRFWPLVTMIPRECYEDCQLGGYQLPRGTQVMLSTYRCHFDPKNFPDPHTFKPEHFLTEKGELAPHKQGFMPFGAGTRVCLGESIAKKTTFLITTLLIQSFKFIQCPEYKGSDGYSDDAIILFALPKRFKVRVVPRKSA</sequence>